<dbReference type="InterPro" id="IPR001375">
    <property type="entry name" value="Peptidase_S9_cat"/>
</dbReference>
<feature type="signal peptide" evidence="1">
    <location>
        <begin position="1"/>
        <end position="25"/>
    </location>
</feature>
<evidence type="ECO:0000313" key="4">
    <source>
        <dbReference type="Proteomes" id="UP000317909"/>
    </source>
</evidence>
<accession>A0A517TSK6</accession>
<dbReference type="RefSeq" id="WP_145430552.1">
    <property type="nucleotide sequence ID" value="NZ_CP036339.1"/>
</dbReference>
<evidence type="ECO:0000313" key="3">
    <source>
        <dbReference type="EMBL" id="QDT71353.1"/>
    </source>
</evidence>
<dbReference type="Proteomes" id="UP000317909">
    <property type="component" value="Chromosome"/>
</dbReference>
<dbReference type="GO" id="GO:0008236">
    <property type="term" value="F:serine-type peptidase activity"/>
    <property type="evidence" value="ECO:0007669"/>
    <property type="project" value="InterPro"/>
</dbReference>
<feature type="chain" id="PRO_5021734314" evidence="1">
    <location>
        <begin position="26"/>
        <end position="280"/>
    </location>
</feature>
<dbReference type="Pfam" id="PF00326">
    <property type="entry name" value="Peptidase_S9"/>
    <property type="match status" value="1"/>
</dbReference>
<dbReference type="InterPro" id="IPR029058">
    <property type="entry name" value="AB_hydrolase_fold"/>
</dbReference>
<feature type="domain" description="Peptidase S9 prolyl oligopeptidase catalytic" evidence="2">
    <location>
        <begin position="132"/>
        <end position="259"/>
    </location>
</feature>
<protein>
    <submittedName>
        <fullName evidence="3">Alpha/beta hydrolase family protein</fullName>
    </submittedName>
</protein>
<organism evidence="3 4">
    <name type="scientific">Lacipirellula limnantheis</name>
    <dbReference type="NCBI Taxonomy" id="2528024"/>
    <lineage>
        <taxon>Bacteria</taxon>
        <taxon>Pseudomonadati</taxon>
        <taxon>Planctomycetota</taxon>
        <taxon>Planctomycetia</taxon>
        <taxon>Pirellulales</taxon>
        <taxon>Lacipirellulaceae</taxon>
        <taxon>Lacipirellula</taxon>
    </lineage>
</organism>
<keyword evidence="4" id="KW-1185">Reference proteome</keyword>
<dbReference type="SUPFAM" id="SSF53474">
    <property type="entry name" value="alpha/beta-Hydrolases"/>
    <property type="match status" value="1"/>
</dbReference>
<dbReference type="KEGG" id="llh:I41_05100"/>
<keyword evidence="1" id="KW-0732">Signal</keyword>
<proteinExistence type="predicted"/>
<name>A0A517TSK6_9BACT</name>
<gene>
    <name evidence="3" type="ORF">I41_05100</name>
</gene>
<dbReference type="EMBL" id="CP036339">
    <property type="protein sequence ID" value="QDT71353.1"/>
    <property type="molecule type" value="Genomic_DNA"/>
</dbReference>
<sequence length="280" mass="30437" precursor="true">MRLPTHTRLMLILAAWSSVSALVLADEFADYGASLSKRLGLQATALEVAGKRAFVILPAAEKQQTPQPWIMYAPTLPDYPDQHEAWMHRQFVEAGIAVAGIDAGEAYGSPDGCQALSALYQQLVERRDFARQPCLLGRSRGGLWVTNWAVDNPELVAGIAGIYPVFNLQDYPGLANAAPAYHLTESQLQQQLAEFNPVARLQPLIAARTPMFMVHGDVDDVVPLATNSAAVAEKFQSAGAGDCVTIKVIKGQGHNFDESFFKCQELVDFATKQAREGAQP</sequence>
<dbReference type="Gene3D" id="3.40.50.1820">
    <property type="entry name" value="alpha/beta hydrolase"/>
    <property type="match status" value="1"/>
</dbReference>
<reference evidence="3 4" key="1">
    <citation type="submission" date="2019-02" db="EMBL/GenBank/DDBJ databases">
        <title>Deep-cultivation of Planctomycetes and their phenomic and genomic characterization uncovers novel biology.</title>
        <authorList>
            <person name="Wiegand S."/>
            <person name="Jogler M."/>
            <person name="Boedeker C."/>
            <person name="Pinto D."/>
            <person name="Vollmers J."/>
            <person name="Rivas-Marin E."/>
            <person name="Kohn T."/>
            <person name="Peeters S.H."/>
            <person name="Heuer A."/>
            <person name="Rast P."/>
            <person name="Oberbeckmann S."/>
            <person name="Bunk B."/>
            <person name="Jeske O."/>
            <person name="Meyerdierks A."/>
            <person name="Storesund J.E."/>
            <person name="Kallscheuer N."/>
            <person name="Luecker S."/>
            <person name="Lage O.M."/>
            <person name="Pohl T."/>
            <person name="Merkel B.J."/>
            <person name="Hornburger P."/>
            <person name="Mueller R.-W."/>
            <person name="Bruemmer F."/>
            <person name="Labrenz M."/>
            <person name="Spormann A.M."/>
            <person name="Op den Camp H."/>
            <person name="Overmann J."/>
            <person name="Amann R."/>
            <person name="Jetten M.S.M."/>
            <person name="Mascher T."/>
            <person name="Medema M.H."/>
            <person name="Devos D.P."/>
            <person name="Kaster A.-K."/>
            <person name="Ovreas L."/>
            <person name="Rohde M."/>
            <person name="Galperin M.Y."/>
            <person name="Jogler C."/>
        </authorList>
    </citation>
    <scope>NUCLEOTIDE SEQUENCE [LARGE SCALE GENOMIC DNA]</scope>
    <source>
        <strain evidence="3 4">I41</strain>
    </source>
</reference>
<dbReference type="OrthoDB" id="234896at2"/>
<dbReference type="AlphaFoldDB" id="A0A517TSK6"/>
<dbReference type="GO" id="GO:0006508">
    <property type="term" value="P:proteolysis"/>
    <property type="evidence" value="ECO:0007669"/>
    <property type="project" value="InterPro"/>
</dbReference>
<evidence type="ECO:0000259" key="2">
    <source>
        <dbReference type="Pfam" id="PF00326"/>
    </source>
</evidence>
<evidence type="ECO:0000256" key="1">
    <source>
        <dbReference type="SAM" id="SignalP"/>
    </source>
</evidence>
<keyword evidence="3" id="KW-0378">Hydrolase</keyword>